<gene>
    <name evidence="4" type="ORF">DESHY_160087</name>
</gene>
<evidence type="ECO:0000259" key="3">
    <source>
        <dbReference type="PROSITE" id="PS51272"/>
    </source>
</evidence>
<keyword evidence="1" id="KW-0677">Repeat</keyword>
<dbReference type="InterPro" id="IPR001119">
    <property type="entry name" value="SLH_dom"/>
</dbReference>
<accession>K8E8X2</accession>
<evidence type="ECO:0000313" key="5">
    <source>
        <dbReference type="Proteomes" id="UP000009315"/>
    </source>
</evidence>
<evidence type="ECO:0000256" key="2">
    <source>
        <dbReference type="SAM" id="SignalP"/>
    </source>
</evidence>
<dbReference type="PROSITE" id="PS51272">
    <property type="entry name" value="SLH"/>
    <property type="match status" value="1"/>
</dbReference>
<dbReference type="AlphaFoldDB" id="K8E8X2"/>
<keyword evidence="5" id="KW-1185">Reference proteome</keyword>
<proteinExistence type="predicted"/>
<dbReference type="Proteomes" id="UP000009315">
    <property type="component" value="Unassembled WGS sequence"/>
</dbReference>
<dbReference type="OrthoDB" id="1957331at2"/>
<dbReference type="Gene3D" id="2.50.20.20">
    <property type="match status" value="1"/>
</dbReference>
<dbReference type="Pfam" id="PF20316">
    <property type="entry name" value="DUF6612"/>
    <property type="match status" value="1"/>
</dbReference>
<dbReference type="RefSeq" id="WP_008411103.1">
    <property type="nucleotide sequence ID" value="NZ_CAOS01000008.1"/>
</dbReference>
<reference evidence="4 5" key="1">
    <citation type="journal article" date="2013" name="Genome Announc.">
        <title>Genome Sequence of the Sulfate-Reducing Bacterium Desulfotomaculum hydrothermale Lam5(T).</title>
        <authorList>
            <person name="Amin O."/>
            <person name="Fardeau M.L."/>
            <person name="Valette O."/>
            <person name="Hirschler-Rea A."/>
            <person name="Barbe V."/>
            <person name="Medigue C."/>
            <person name="Vacherie B."/>
            <person name="Ollivier B."/>
            <person name="Bertin P.N."/>
            <person name="Dolla A."/>
        </authorList>
    </citation>
    <scope>NUCLEOTIDE SEQUENCE [LARGE SCALE GENOMIC DNA]</scope>
    <source>
        <strain evidence="5">Lam5 / DSM 18033</strain>
    </source>
</reference>
<name>K8E8X2_9FIRM</name>
<sequence length="450" mass="48983">MKRKPILLLVLVVLLTFSANAALAGDLQQTLLDKLPQPKDKLTRAEFIAMLVQAAALPAPASPVTLPPDVPADAWYAGDLKAALAAGIISGSAKQTVNPNQPITQAQAVVLLSRVLRTPGIEAPGPLPTPVPNSHWAFVPFTWLIKEGLVSPAVNPEAHLTPAEGAALLDKAFGSGKLAKEIMEKSQAAQAGLKTLRGTGNMSMIIKANPAVPVQGVPSSISMQAKVNYEINTEQGLHQQLSMNFGGLPQTMPAIEMEQYMVAEGMYMKMKDPLTAESKWMKMPAGSMPDFVELMQQQNKFMQLPSEFDKYFRYRLVGEKTIGQKNYYELAYFGNIPDLNQFMKMLGSHVGMSQDMLKSFEQSGSIVRSITMTGKILVDKEKYFADQSTASAVVVFNDKLNGQPFPMQLINATFNFSYQDYGSKIDIKLPAEAAKAEVLPLDAQVNSSTN</sequence>
<organism evidence="4 5">
    <name type="scientific">Desulforamulus hydrothermalis Lam5 = DSM 18033</name>
    <dbReference type="NCBI Taxonomy" id="1121428"/>
    <lineage>
        <taxon>Bacteria</taxon>
        <taxon>Bacillati</taxon>
        <taxon>Bacillota</taxon>
        <taxon>Clostridia</taxon>
        <taxon>Eubacteriales</taxon>
        <taxon>Peptococcaceae</taxon>
        <taxon>Desulforamulus</taxon>
    </lineage>
</organism>
<comment type="caution">
    <text evidence="4">The sequence shown here is derived from an EMBL/GenBank/DDBJ whole genome shotgun (WGS) entry which is preliminary data.</text>
</comment>
<keyword evidence="2" id="KW-0732">Signal</keyword>
<dbReference type="Pfam" id="PF00395">
    <property type="entry name" value="SLH"/>
    <property type="match status" value="1"/>
</dbReference>
<dbReference type="EMBL" id="CAOS01000008">
    <property type="protein sequence ID" value="CCO07963.1"/>
    <property type="molecule type" value="Genomic_DNA"/>
</dbReference>
<dbReference type="InterPro" id="IPR046720">
    <property type="entry name" value="DUF6612"/>
</dbReference>
<evidence type="ECO:0000256" key="1">
    <source>
        <dbReference type="ARBA" id="ARBA00022737"/>
    </source>
</evidence>
<feature type="domain" description="SLH" evidence="3">
    <location>
        <begin position="63"/>
        <end position="126"/>
    </location>
</feature>
<dbReference type="STRING" id="1121428.DESHY_160087"/>
<feature type="chain" id="PRO_5039001316" evidence="2">
    <location>
        <begin position="22"/>
        <end position="450"/>
    </location>
</feature>
<evidence type="ECO:0000313" key="4">
    <source>
        <dbReference type="EMBL" id="CCO07963.1"/>
    </source>
</evidence>
<feature type="signal peptide" evidence="2">
    <location>
        <begin position="1"/>
        <end position="21"/>
    </location>
</feature>
<protein>
    <submittedName>
        <fullName evidence="4">S-layer domain-containing protein</fullName>
    </submittedName>
</protein>
<dbReference type="eggNOG" id="COG1657">
    <property type="taxonomic scope" value="Bacteria"/>
</dbReference>